<dbReference type="InterPro" id="IPR000343">
    <property type="entry name" value="4pyrrol_synth_GluRdtase"/>
</dbReference>
<dbReference type="GO" id="GO:0019353">
    <property type="term" value="P:protoporphyrinogen IX biosynthetic process from glutamate"/>
    <property type="evidence" value="ECO:0007669"/>
    <property type="project" value="TreeGrafter"/>
</dbReference>
<evidence type="ECO:0000256" key="8">
    <source>
        <dbReference type="PIRSR" id="PIRSR000445-4"/>
    </source>
</evidence>
<evidence type="ECO:0000256" key="6">
    <source>
        <dbReference type="PIRSR" id="PIRSR000445-2"/>
    </source>
</evidence>
<dbReference type="EMBL" id="FOZN01000002">
    <property type="protein sequence ID" value="SFS10004.1"/>
    <property type="molecule type" value="Genomic_DNA"/>
</dbReference>
<comment type="function">
    <text evidence="4">Catalyzes the NADPH-dependent reduction of glutamyl-tRNA(Glu) to glutamate 1-semialdehyde (GSA).</text>
</comment>
<dbReference type="Pfam" id="PF05201">
    <property type="entry name" value="GlutR_N"/>
    <property type="match status" value="1"/>
</dbReference>
<evidence type="ECO:0000259" key="9">
    <source>
        <dbReference type="Pfam" id="PF00745"/>
    </source>
</evidence>
<dbReference type="InterPro" id="IPR015896">
    <property type="entry name" value="4pyrrol_synth_GluRdtase_dimer"/>
</dbReference>
<protein>
    <recommendedName>
        <fullName evidence="4">Glutamyl-tRNA reductase</fullName>
        <shortName evidence="4">GluTR</shortName>
        <ecNumber evidence="4">1.2.1.70</ecNumber>
    </recommendedName>
</protein>
<feature type="binding site" evidence="4 6">
    <location>
        <position position="104"/>
    </location>
    <ligand>
        <name>substrate</name>
    </ligand>
</feature>
<dbReference type="PANTHER" id="PTHR43013:SF1">
    <property type="entry name" value="GLUTAMYL-TRNA REDUCTASE"/>
    <property type="match status" value="1"/>
</dbReference>
<feature type="binding site" evidence="4 6">
    <location>
        <begin position="109"/>
        <end position="111"/>
    </location>
    <ligand>
        <name>substrate</name>
    </ligand>
</feature>
<dbReference type="AlphaFoldDB" id="A0AA94HM86"/>
<dbReference type="InterPro" id="IPR036343">
    <property type="entry name" value="GluRdtase_N_sf"/>
</dbReference>
<comment type="pathway">
    <text evidence="4">Porphyrin-containing compound metabolism; protoporphyrin-IX biosynthesis; 5-aminolevulinate from L-glutamyl-tRNA(Glu): step 1/2.</text>
</comment>
<dbReference type="RefSeq" id="WP_092917106.1">
    <property type="nucleotide sequence ID" value="NZ_FOZN01000002.1"/>
</dbReference>
<feature type="binding site" evidence="4 6">
    <location>
        <begin position="46"/>
        <end position="49"/>
    </location>
    <ligand>
        <name>substrate</name>
    </ligand>
</feature>
<dbReference type="PROSITE" id="PS00747">
    <property type="entry name" value="GLUTR"/>
    <property type="match status" value="1"/>
</dbReference>
<accession>A0AA94HM86</accession>
<feature type="site" description="Important for activity" evidence="4 8">
    <location>
        <position position="94"/>
    </location>
</feature>
<evidence type="ECO:0000256" key="7">
    <source>
        <dbReference type="PIRSR" id="PIRSR000445-3"/>
    </source>
</evidence>
<evidence type="ECO:0000256" key="5">
    <source>
        <dbReference type="PIRSR" id="PIRSR000445-1"/>
    </source>
</evidence>
<evidence type="ECO:0000256" key="4">
    <source>
        <dbReference type="HAMAP-Rule" id="MF_00087"/>
    </source>
</evidence>
<sequence>MLICLTASHKNADFTALEALSTADAAQLPIAFAAHPAVDGAVVVSTCNRFEVYLDVQADERSAAGIAQTAAADALGFHHPESLEPLTEVRAAEHLFAVAAGLESVVVGEGEIAGQVRRALSIAQEAGTTSAHLERLFQRASETQRGIKNRTGLGEAGRSIVRLGLDLASARIDIADARVLLVGTGRFAGVSLAELRRRGARHVEVWSPSGRGNGFARSHAIGHVDGRDAALAAASADIIVTCTSTEEFVVDAALLRAGRQQLAATHAFPGSEPDASRAAGCPVHLGAHTGAAPSAVAAPAPALSAPALSTPALSAPAGCPMHAAITDEPRCPVEHGRSAQLIVDMGMPRNVDPDVATVHGVEVLDLETIRLHAPLEHLTATTDARDLVRKAAERFERGTAERQVGPAIAALRQHVQEAMEAELERIGKRGTEDERRLAEQALRHFAGVLLHKPTVRARELAAEGRHDDFLSAIDALYGIAADDVA</sequence>
<comment type="similarity">
    <text evidence="4">Belongs to the glutamyl-tRNA reductase family.</text>
</comment>
<dbReference type="HAMAP" id="MF_00087">
    <property type="entry name" value="Glu_tRNA_reductase"/>
    <property type="match status" value="1"/>
</dbReference>
<dbReference type="Gene3D" id="3.40.50.720">
    <property type="entry name" value="NAD(P)-binding Rossmann-like Domain"/>
    <property type="match status" value="1"/>
</dbReference>
<proteinExistence type="inferred from homology"/>
<feature type="domain" description="Tetrapyrrole biosynthesis glutamyl-tRNA reductase dimerisation" evidence="9">
    <location>
        <begin position="384"/>
        <end position="478"/>
    </location>
</feature>
<evidence type="ECO:0000256" key="1">
    <source>
        <dbReference type="ARBA" id="ARBA00022857"/>
    </source>
</evidence>
<dbReference type="EC" id="1.2.1.70" evidence="4"/>
<dbReference type="PIRSF" id="PIRSF000445">
    <property type="entry name" value="4pyrrol_synth_GluRdtase"/>
    <property type="match status" value="1"/>
</dbReference>
<gene>
    <name evidence="4" type="primary">hemA</name>
    <name evidence="11" type="ORF">SAMN04487783_1344</name>
</gene>
<organism evidence="11 12">
    <name type="scientific">Agrococcus baldri</name>
    <dbReference type="NCBI Taxonomy" id="153730"/>
    <lineage>
        <taxon>Bacteria</taxon>
        <taxon>Bacillati</taxon>
        <taxon>Actinomycetota</taxon>
        <taxon>Actinomycetes</taxon>
        <taxon>Micrococcales</taxon>
        <taxon>Microbacteriaceae</taxon>
        <taxon>Agrococcus</taxon>
    </lineage>
</organism>
<dbReference type="GO" id="GO:0050661">
    <property type="term" value="F:NADP binding"/>
    <property type="evidence" value="ECO:0007669"/>
    <property type="project" value="InterPro"/>
</dbReference>
<reference evidence="11 12" key="1">
    <citation type="submission" date="2016-10" db="EMBL/GenBank/DDBJ databases">
        <authorList>
            <person name="Varghese N."/>
            <person name="Submissions S."/>
        </authorList>
    </citation>
    <scope>NUCLEOTIDE SEQUENCE [LARGE SCALE GENOMIC DNA]</scope>
    <source>
        <strain evidence="11 12">IAM 15147</strain>
    </source>
</reference>
<dbReference type="GO" id="GO:0008883">
    <property type="term" value="F:glutamyl-tRNA reductase activity"/>
    <property type="evidence" value="ECO:0007669"/>
    <property type="project" value="UniProtKB-UniRule"/>
</dbReference>
<feature type="binding site" evidence="4 7">
    <location>
        <begin position="183"/>
        <end position="188"/>
    </location>
    <ligand>
        <name>NADP(+)</name>
        <dbReference type="ChEBI" id="CHEBI:58349"/>
    </ligand>
</feature>
<dbReference type="SUPFAM" id="SSF69075">
    <property type="entry name" value="Glutamyl tRNA-reductase dimerization domain"/>
    <property type="match status" value="1"/>
</dbReference>
<comment type="catalytic activity">
    <reaction evidence="4">
        <text>(S)-4-amino-5-oxopentanoate + tRNA(Glu) + NADP(+) = L-glutamyl-tRNA(Glu) + NADPH + H(+)</text>
        <dbReference type="Rhea" id="RHEA:12344"/>
        <dbReference type="Rhea" id="RHEA-COMP:9663"/>
        <dbReference type="Rhea" id="RHEA-COMP:9680"/>
        <dbReference type="ChEBI" id="CHEBI:15378"/>
        <dbReference type="ChEBI" id="CHEBI:57501"/>
        <dbReference type="ChEBI" id="CHEBI:57783"/>
        <dbReference type="ChEBI" id="CHEBI:58349"/>
        <dbReference type="ChEBI" id="CHEBI:78442"/>
        <dbReference type="ChEBI" id="CHEBI:78520"/>
        <dbReference type="EC" id="1.2.1.70"/>
    </reaction>
</comment>
<keyword evidence="2 4" id="KW-0560">Oxidoreductase</keyword>
<evidence type="ECO:0000256" key="2">
    <source>
        <dbReference type="ARBA" id="ARBA00023002"/>
    </source>
</evidence>
<evidence type="ECO:0000256" key="3">
    <source>
        <dbReference type="ARBA" id="ARBA00023244"/>
    </source>
</evidence>
<feature type="binding site" evidence="4 6">
    <location>
        <position position="115"/>
    </location>
    <ligand>
        <name>substrate</name>
    </ligand>
</feature>
<dbReference type="SUPFAM" id="SSF69742">
    <property type="entry name" value="Glutamyl tRNA-reductase catalytic, N-terminal domain"/>
    <property type="match status" value="1"/>
</dbReference>
<dbReference type="InterPro" id="IPR036453">
    <property type="entry name" value="GluRdtase_dimer_dom_sf"/>
</dbReference>
<dbReference type="InterPro" id="IPR036291">
    <property type="entry name" value="NAD(P)-bd_dom_sf"/>
</dbReference>
<keyword evidence="12" id="KW-1185">Reference proteome</keyword>
<dbReference type="Gene3D" id="3.30.460.30">
    <property type="entry name" value="Glutamyl-tRNA reductase, N-terminal domain"/>
    <property type="match status" value="1"/>
</dbReference>
<dbReference type="SUPFAM" id="SSF51735">
    <property type="entry name" value="NAD(P)-binding Rossmann-fold domains"/>
    <property type="match status" value="1"/>
</dbReference>
<evidence type="ECO:0000259" key="10">
    <source>
        <dbReference type="Pfam" id="PF05201"/>
    </source>
</evidence>
<dbReference type="InterPro" id="IPR018214">
    <property type="entry name" value="GluRdtase_CS"/>
</dbReference>
<dbReference type="NCBIfam" id="NF000750">
    <property type="entry name" value="PRK00045.3-4"/>
    <property type="match status" value="1"/>
</dbReference>
<dbReference type="Pfam" id="PF00745">
    <property type="entry name" value="GlutR_dimer"/>
    <property type="match status" value="1"/>
</dbReference>
<comment type="miscellaneous">
    <text evidence="4">During catalysis, the active site Cys acts as a nucleophile attacking the alpha-carbonyl group of tRNA-bound glutamate with the formation of a thioester intermediate between enzyme and glutamate, and the concomitant release of tRNA(Glu). The thioester intermediate is finally reduced by direct hydride transfer from NADPH, to form the product GSA.</text>
</comment>
<dbReference type="PANTHER" id="PTHR43013">
    <property type="entry name" value="GLUTAMYL-TRNA REDUCTASE"/>
    <property type="match status" value="1"/>
</dbReference>
<feature type="active site" description="Nucleophile" evidence="4 5">
    <location>
        <position position="47"/>
    </location>
</feature>
<dbReference type="InterPro" id="IPR015895">
    <property type="entry name" value="4pyrrol_synth_GluRdtase_N"/>
</dbReference>
<name>A0AA94HM86_9MICO</name>
<keyword evidence="1 4" id="KW-0521">NADP</keyword>
<comment type="subunit">
    <text evidence="4">Homodimer.</text>
</comment>
<dbReference type="Proteomes" id="UP000198506">
    <property type="component" value="Unassembled WGS sequence"/>
</dbReference>
<evidence type="ECO:0000313" key="11">
    <source>
        <dbReference type="EMBL" id="SFS10004.1"/>
    </source>
</evidence>
<feature type="domain" description="Glutamyl-tRNA reductase N-terminal" evidence="10">
    <location>
        <begin position="6"/>
        <end position="151"/>
    </location>
</feature>
<comment type="caution">
    <text evidence="11">The sequence shown here is derived from an EMBL/GenBank/DDBJ whole genome shotgun (WGS) entry which is preliminary data.</text>
</comment>
<evidence type="ECO:0000313" key="12">
    <source>
        <dbReference type="Proteomes" id="UP000198506"/>
    </source>
</evidence>
<comment type="domain">
    <text evidence="4">Possesses an unusual extended V-shaped dimeric structure with each monomer consisting of three distinct domains arranged along a curved 'spinal' alpha-helix. The N-terminal catalytic domain specifically recognizes the glutamate moiety of the substrate. The second domain is the NADPH-binding domain, and the third C-terminal domain is responsible for dimerization.</text>
</comment>
<keyword evidence="3 4" id="KW-0627">Porphyrin biosynthesis</keyword>